<accession>A0A0H3K7D3</accession>
<dbReference type="KEGG" id="syc:syc1824_d"/>
<dbReference type="RefSeq" id="WP_011244134.1">
    <property type="nucleotide sequence ID" value="NC_006576.1"/>
</dbReference>
<organism evidence="2 3">
    <name type="scientific">Synechococcus sp. (strain ATCC 27144 / PCC 6301 / SAUG 1402/1)</name>
    <name type="common">Anacystis nidulans</name>
    <dbReference type="NCBI Taxonomy" id="269084"/>
    <lineage>
        <taxon>Bacteria</taxon>
        <taxon>Bacillati</taxon>
        <taxon>Cyanobacteriota</taxon>
        <taxon>Cyanophyceae</taxon>
        <taxon>Synechococcales</taxon>
        <taxon>Synechococcaceae</taxon>
        <taxon>Synechococcus</taxon>
    </lineage>
</organism>
<dbReference type="GeneID" id="72431162"/>
<protein>
    <submittedName>
        <fullName evidence="2">Uncharacterized protein</fullName>
    </submittedName>
</protein>
<name>A0A0H3K7D3_SYNP6</name>
<evidence type="ECO:0000313" key="2">
    <source>
        <dbReference type="EMBL" id="BAD80014.1"/>
    </source>
</evidence>
<dbReference type="EMBL" id="AP008231">
    <property type="protein sequence ID" value="BAD80014.1"/>
    <property type="molecule type" value="Genomic_DNA"/>
</dbReference>
<evidence type="ECO:0000256" key="1">
    <source>
        <dbReference type="SAM" id="Coils"/>
    </source>
</evidence>
<sequence>MSLAKRLRQTLANAQTFEQQRIHAEAQLAAAAAQLAELSEVAIGTLETAMTPLPVSRLTVADLKQRYGSYQGCRRAAAQLGIRFPKTPSWEQLAIALSHVGALKAFWQQYCLDHPELAEVSLCLELKSLAPLASALGVTAQGLAIPVNKA</sequence>
<reference evidence="2 3" key="1">
    <citation type="journal article" date="2007" name="Photosyn. Res.">
        <title>Complete nucleotide sequence of the freshwater unicellular cyanobacterium Synechococcus elongatus PCC 6301 chromosome: gene content and organization.</title>
        <authorList>
            <person name="Sugita C."/>
            <person name="Ogata K."/>
            <person name="Shikata M."/>
            <person name="Jikuya H."/>
            <person name="Takano J."/>
            <person name="Furumichi M."/>
            <person name="Kanehisa M."/>
            <person name="Omata T."/>
            <person name="Sugiura M."/>
            <person name="Sugita M."/>
        </authorList>
    </citation>
    <scope>NUCLEOTIDE SEQUENCE [LARGE SCALE GENOMIC DNA]</scope>
    <source>
        <strain evidence="3">ATCC 27144 / PCC 6301 / SAUG 1402/1</strain>
    </source>
</reference>
<evidence type="ECO:0000313" key="3">
    <source>
        <dbReference type="Proteomes" id="UP000001175"/>
    </source>
</evidence>
<dbReference type="Proteomes" id="UP000001175">
    <property type="component" value="Chromosome"/>
</dbReference>
<feature type="coiled-coil region" evidence="1">
    <location>
        <begin position="14"/>
        <end position="41"/>
    </location>
</feature>
<dbReference type="AlphaFoldDB" id="A0A0H3K7D3"/>
<gene>
    <name evidence="2" type="ordered locus">syc1824_d</name>
</gene>
<keyword evidence="1" id="KW-0175">Coiled coil</keyword>
<proteinExistence type="predicted"/>